<dbReference type="Gene3D" id="3.40.50.2000">
    <property type="entry name" value="Glycogen Phosphorylase B"/>
    <property type="match status" value="2"/>
</dbReference>
<dbReference type="EMBL" id="BAAAHH010000012">
    <property type="protein sequence ID" value="GAA0952320.1"/>
    <property type="molecule type" value="Genomic_DNA"/>
</dbReference>
<dbReference type="Pfam" id="PF01075">
    <property type="entry name" value="Glyco_transf_9"/>
    <property type="match status" value="1"/>
</dbReference>
<dbReference type="PANTHER" id="PTHR30160:SF1">
    <property type="entry name" value="LIPOPOLYSACCHARIDE 1,2-N-ACETYLGLUCOSAMINETRANSFERASE-RELATED"/>
    <property type="match status" value="1"/>
</dbReference>
<reference evidence="3 4" key="1">
    <citation type="journal article" date="2019" name="Int. J. Syst. Evol. Microbiol.">
        <title>The Global Catalogue of Microorganisms (GCM) 10K type strain sequencing project: providing services to taxonomists for standard genome sequencing and annotation.</title>
        <authorList>
            <consortium name="The Broad Institute Genomics Platform"/>
            <consortium name="The Broad Institute Genome Sequencing Center for Infectious Disease"/>
            <person name="Wu L."/>
            <person name="Ma J."/>
        </authorList>
    </citation>
    <scope>NUCLEOTIDE SEQUENCE [LARGE SCALE GENOMIC DNA]</scope>
    <source>
        <strain evidence="3 4">JCM 10696</strain>
    </source>
</reference>
<evidence type="ECO:0000256" key="1">
    <source>
        <dbReference type="ARBA" id="ARBA00022676"/>
    </source>
</evidence>
<dbReference type="SUPFAM" id="SSF53756">
    <property type="entry name" value="UDP-Glycosyltransferase/glycogen phosphorylase"/>
    <property type="match status" value="1"/>
</dbReference>
<sequence>MSAVLILRALGLGDFLTGVPAYRALAAAHPGREIVLAAPGALAPLAALPGAIDRILPTGELQPIPWQGPPPRLAVDLHGNGPASHRLIAGTGARGQWMYGSPAAPDVAGPWWREEEHETARWCRLLRWHCLPADPSDLLLAPPAVPSPAPGATVVHPGAAHAARRWPPERFAAVIGALEDAGHRVVVTGGAGERALAERVARLAGLPRSRVLAGRLDLSMLAALVAGARLVVSGDTGVAHLAFAYARPSVTLYGPVSPRLWGPPARERHQVIWHGRDGRPGDAHGRRPDARLLAIGVPEVVEAALIGAPVG</sequence>
<dbReference type="RefSeq" id="WP_344241647.1">
    <property type="nucleotide sequence ID" value="NZ_BAAAHH010000012.1"/>
</dbReference>
<accession>A0ABN1R7B9</accession>
<dbReference type="InterPro" id="IPR051199">
    <property type="entry name" value="LPS_LOS_Heptosyltrfase"/>
</dbReference>
<dbReference type="Proteomes" id="UP001500665">
    <property type="component" value="Unassembled WGS sequence"/>
</dbReference>
<protein>
    <submittedName>
        <fullName evidence="3">Glycosyltransferase family 9 protein</fullName>
    </submittedName>
</protein>
<gene>
    <name evidence="3" type="ORF">GCM10009550_32920</name>
</gene>
<keyword evidence="4" id="KW-1185">Reference proteome</keyword>
<evidence type="ECO:0000313" key="4">
    <source>
        <dbReference type="Proteomes" id="UP001500665"/>
    </source>
</evidence>
<dbReference type="InterPro" id="IPR002201">
    <property type="entry name" value="Glyco_trans_9"/>
</dbReference>
<keyword evidence="2" id="KW-0808">Transferase</keyword>
<evidence type="ECO:0000256" key="2">
    <source>
        <dbReference type="ARBA" id="ARBA00022679"/>
    </source>
</evidence>
<name>A0ABN1R7B9_9ACTN</name>
<dbReference type="CDD" id="cd03789">
    <property type="entry name" value="GT9_LPS_heptosyltransferase"/>
    <property type="match status" value="1"/>
</dbReference>
<evidence type="ECO:0000313" key="3">
    <source>
        <dbReference type="EMBL" id="GAA0952320.1"/>
    </source>
</evidence>
<proteinExistence type="predicted"/>
<comment type="caution">
    <text evidence="3">The sequence shown here is derived from an EMBL/GenBank/DDBJ whole genome shotgun (WGS) entry which is preliminary data.</text>
</comment>
<organism evidence="3 4">
    <name type="scientific">Actinocorallia libanotica</name>
    <dbReference type="NCBI Taxonomy" id="46162"/>
    <lineage>
        <taxon>Bacteria</taxon>
        <taxon>Bacillati</taxon>
        <taxon>Actinomycetota</taxon>
        <taxon>Actinomycetes</taxon>
        <taxon>Streptosporangiales</taxon>
        <taxon>Thermomonosporaceae</taxon>
        <taxon>Actinocorallia</taxon>
    </lineage>
</organism>
<keyword evidence="1" id="KW-0328">Glycosyltransferase</keyword>
<dbReference type="PANTHER" id="PTHR30160">
    <property type="entry name" value="TETRAACYLDISACCHARIDE 4'-KINASE-RELATED"/>
    <property type="match status" value="1"/>
</dbReference>